<sequence length="505" mass="58080">MAYHNYIYLFLFLPIMMIMYQLCNQKYRYLVMLLGSITFYLLMSSKLIVYLVLISLSTYVIGLGLSQSKQKHKGLFLSLGILIPLGILTVFKYYNFIGENLNSVLKGLELTIPYRKFIQPIGISFFSLQAISYLVDVKMGKIKAEQNPFKILLYLSFFPTIIEGPIARYDQVIPQLSTGEAITYSSLTFGLQRVLWGLIKKVVIADRLDPFVGSVFKNVDTNGGVVILIAVLAYTLQLYSEFSGTMDIVLGSAEIFGVKLPENFNQPFFSKSASEFWRRWHMTLGGFFKDYIFYPISLSKFNRKLTKWLKTKIGKRYSRLLPTLGALFVVWVCNGLWHGAQWQYLAYGMYYFVIIAFGMILEPLFLSLFSRTKLNRESKFLNGLRWIRTMLIVNFGMMLFRSHGISKAISMLTKMIQDFNVNQIMDGSLLNKGMDIHDFGIILFGLAIMIIVGFLKENGIQIRIQIAQWKSYVRIPFYYGAMLFLVIFGAYGYGYAIVELIYANF</sequence>
<name>A0AAU9VF78_9FIRM</name>
<evidence type="ECO:0000313" key="10">
    <source>
        <dbReference type="EMBL" id="CAH2761107.1"/>
    </source>
</evidence>
<reference evidence="9" key="1">
    <citation type="submission" date="2022-04" db="EMBL/GenBank/DDBJ databases">
        <authorList>
            <person name="Forde T."/>
        </authorList>
    </citation>
    <scope>NUCLEOTIDE SEQUENCE</scope>
    <source>
        <strain evidence="9">A18Y016a</strain>
        <strain evidence="10">A18Y020d</strain>
    </source>
</reference>
<feature type="transmembrane region" description="Helical" evidence="8">
    <location>
        <begin position="75"/>
        <end position="97"/>
    </location>
</feature>
<proteinExistence type="inferred from homology"/>
<dbReference type="AlphaFoldDB" id="A0AAU9VF78"/>
<evidence type="ECO:0000313" key="11">
    <source>
        <dbReference type="Proteomes" id="UP001154095"/>
    </source>
</evidence>
<evidence type="ECO:0000313" key="9">
    <source>
        <dbReference type="EMBL" id="CAH2761096.1"/>
    </source>
</evidence>
<evidence type="ECO:0000256" key="1">
    <source>
        <dbReference type="ARBA" id="ARBA00004651"/>
    </source>
</evidence>
<dbReference type="EC" id="2.3.1.-" evidence="9"/>
<keyword evidence="7 9" id="KW-0808">Transferase</keyword>
<evidence type="ECO:0000256" key="3">
    <source>
        <dbReference type="ARBA" id="ARBA00022475"/>
    </source>
</evidence>
<dbReference type="InterPro" id="IPR004299">
    <property type="entry name" value="MBOAT_fam"/>
</dbReference>
<feature type="transmembrane region" description="Helical" evidence="8">
    <location>
        <begin position="349"/>
        <end position="370"/>
    </location>
</feature>
<dbReference type="PIRSF" id="PIRSF016636">
    <property type="entry name" value="AlgI_DltB"/>
    <property type="match status" value="1"/>
</dbReference>
<keyword evidence="6 7" id="KW-0472">Membrane</keyword>
<dbReference type="InterPro" id="IPR028362">
    <property type="entry name" value="AlgI"/>
</dbReference>
<evidence type="ECO:0000256" key="2">
    <source>
        <dbReference type="ARBA" id="ARBA00010323"/>
    </source>
</evidence>
<dbReference type="EMBL" id="OW659496">
    <property type="protein sequence ID" value="CAH2761107.1"/>
    <property type="molecule type" value="Genomic_DNA"/>
</dbReference>
<protein>
    <submittedName>
        <fullName evidence="9">MBOAT family protein</fullName>
        <ecNumber evidence="9">2.3.1.-</ecNumber>
    </submittedName>
</protein>
<dbReference type="InterPro" id="IPR051085">
    <property type="entry name" value="MB_O-acyltransferase"/>
</dbReference>
<dbReference type="PIRSF" id="PIRSF500217">
    <property type="entry name" value="AlgI"/>
    <property type="match status" value="1"/>
</dbReference>
<dbReference type="PANTHER" id="PTHR13285">
    <property type="entry name" value="ACYLTRANSFERASE"/>
    <property type="match status" value="1"/>
</dbReference>
<evidence type="ECO:0000256" key="8">
    <source>
        <dbReference type="SAM" id="Phobius"/>
    </source>
</evidence>
<feature type="transmembrane region" description="Helical" evidence="8">
    <location>
        <begin position="6"/>
        <end position="22"/>
    </location>
</feature>
<organism evidence="9 12">
    <name type="scientific">Erysipelothrix amsterdamensis</name>
    <dbReference type="NCBI Taxonomy" id="2929157"/>
    <lineage>
        <taxon>Bacteria</taxon>
        <taxon>Bacillati</taxon>
        <taxon>Bacillota</taxon>
        <taxon>Erysipelotrichia</taxon>
        <taxon>Erysipelotrichales</taxon>
        <taxon>Erysipelotrichaceae</taxon>
        <taxon>Erysipelothrix</taxon>
    </lineage>
</organism>
<keyword evidence="11" id="KW-1185">Reference proteome</keyword>
<evidence type="ECO:0000256" key="4">
    <source>
        <dbReference type="ARBA" id="ARBA00022692"/>
    </source>
</evidence>
<evidence type="ECO:0000256" key="7">
    <source>
        <dbReference type="PIRNR" id="PIRNR016636"/>
    </source>
</evidence>
<keyword evidence="7 9" id="KW-0012">Acyltransferase</keyword>
<dbReference type="GO" id="GO:0005886">
    <property type="term" value="C:plasma membrane"/>
    <property type="evidence" value="ECO:0007669"/>
    <property type="project" value="UniProtKB-SubCell"/>
</dbReference>
<feature type="transmembrane region" description="Helical" evidence="8">
    <location>
        <begin position="436"/>
        <end position="455"/>
    </location>
</feature>
<keyword evidence="5 8" id="KW-1133">Transmembrane helix</keyword>
<dbReference type="PANTHER" id="PTHR13285:SF18">
    <property type="entry name" value="PROTEIN-CYSTEINE N-PALMITOYLTRANSFERASE RASP"/>
    <property type="match status" value="1"/>
</dbReference>
<dbReference type="Proteomes" id="UP001154095">
    <property type="component" value="Chromosome"/>
</dbReference>
<evidence type="ECO:0000256" key="5">
    <source>
        <dbReference type="ARBA" id="ARBA00022989"/>
    </source>
</evidence>
<feature type="transmembrane region" description="Helical" evidence="8">
    <location>
        <begin position="117"/>
        <end position="137"/>
    </location>
</feature>
<comment type="subcellular location">
    <subcellularLocation>
        <location evidence="1">Cell membrane</location>
        <topology evidence="1">Multi-pass membrane protein</topology>
    </subcellularLocation>
</comment>
<keyword evidence="4 8" id="KW-0812">Transmembrane</keyword>
<dbReference type="GO" id="GO:0042121">
    <property type="term" value="P:alginic acid biosynthetic process"/>
    <property type="evidence" value="ECO:0007669"/>
    <property type="project" value="InterPro"/>
</dbReference>
<dbReference type="EMBL" id="OW659477">
    <property type="protein sequence ID" value="CAH2761096.1"/>
    <property type="molecule type" value="Genomic_DNA"/>
</dbReference>
<feature type="transmembrane region" description="Helical" evidence="8">
    <location>
        <begin position="391"/>
        <end position="416"/>
    </location>
</feature>
<accession>A0AAU9VF78</accession>
<dbReference type="InterPro" id="IPR024194">
    <property type="entry name" value="Ac/AlaTfrase_AlgI/DltB"/>
</dbReference>
<feature type="transmembrane region" description="Helical" evidence="8">
    <location>
        <begin position="320"/>
        <end position="337"/>
    </location>
</feature>
<gene>
    <name evidence="9" type="primary">patA_1</name>
    <name evidence="9" type="ORF">ERYAMS2_00534</name>
    <name evidence="10" type="ORF">ERYAMS_00244</name>
</gene>
<feature type="transmembrane region" description="Helical" evidence="8">
    <location>
        <begin position="476"/>
        <end position="498"/>
    </location>
</feature>
<dbReference type="RefSeq" id="WP_254007191.1">
    <property type="nucleotide sequence ID" value="NZ_OW659477.1"/>
</dbReference>
<dbReference type="Pfam" id="PF03062">
    <property type="entry name" value="MBOAT"/>
    <property type="match status" value="1"/>
</dbReference>
<comment type="similarity">
    <text evidence="2 7">Belongs to the membrane-bound acyltransferase family.</text>
</comment>
<keyword evidence="3 7" id="KW-1003">Cell membrane</keyword>
<dbReference type="Proteomes" id="UP001154111">
    <property type="component" value="Chromosome"/>
</dbReference>
<evidence type="ECO:0000313" key="12">
    <source>
        <dbReference type="Proteomes" id="UP001154111"/>
    </source>
</evidence>
<evidence type="ECO:0000256" key="6">
    <source>
        <dbReference type="ARBA" id="ARBA00023136"/>
    </source>
</evidence>
<dbReference type="GO" id="GO:0016746">
    <property type="term" value="F:acyltransferase activity"/>
    <property type="evidence" value="ECO:0007669"/>
    <property type="project" value="UniProtKB-KW"/>
</dbReference>